<gene>
    <name evidence="2" type="ORF">OE88DRAFT_1657676</name>
</gene>
<evidence type="ECO:0000256" key="1">
    <source>
        <dbReference type="SAM" id="MobiDB-lite"/>
    </source>
</evidence>
<accession>A0A5C3N5U1</accession>
<evidence type="ECO:0000313" key="2">
    <source>
        <dbReference type="EMBL" id="TFK52415.1"/>
    </source>
</evidence>
<dbReference type="AlphaFoldDB" id="A0A5C3N5U1"/>
<evidence type="ECO:0000313" key="3">
    <source>
        <dbReference type="Proteomes" id="UP000305948"/>
    </source>
</evidence>
<reference evidence="2 3" key="1">
    <citation type="journal article" date="2019" name="Nat. Ecol. Evol.">
        <title>Megaphylogeny resolves global patterns of mushroom evolution.</title>
        <authorList>
            <person name="Varga T."/>
            <person name="Krizsan K."/>
            <person name="Foldi C."/>
            <person name="Dima B."/>
            <person name="Sanchez-Garcia M."/>
            <person name="Sanchez-Ramirez S."/>
            <person name="Szollosi G.J."/>
            <person name="Szarkandi J.G."/>
            <person name="Papp V."/>
            <person name="Albert L."/>
            <person name="Andreopoulos W."/>
            <person name="Angelini C."/>
            <person name="Antonin V."/>
            <person name="Barry K.W."/>
            <person name="Bougher N.L."/>
            <person name="Buchanan P."/>
            <person name="Buyck B."/>
            <person name="Bense V."/>
            <person name="Catcheside P."/>
            <person name="Chovatia M."/>
            <person name="Cooper J."/>
            <person name="Damon W."/>
            <person name="Desjardin D."/>
            <person name="Finy P."/>
            <person name="Geml J."/>
            <person name="Haridas S."/>
            <person name="Hughes K."/>
            <person name="Justo A."/>
            <person name="Karasinski D."/>
            <person name="Kautmanova I."/>
            <person name="Kiss B."/>
            <person name="Kocsube S."/>
            <person name="Kotiranta H."/>
            <person name="LaButti K.M."/>
            <person name="Lechner B.E."/>
            <person name="Liimatainen K."/>
            <person name="Lipzen A."/>
            <person name="Lukacs Z."/>
            <person name="Mihaltcheva S."/>
            <person name="Morgado L.N."/>
            <person name="Niskanen T."/>
            <person name="Noordeloos M.E."/>
            <person name="Ohm R.A."/>
            <person name="Ortiz-Santana B."/>
            <person name="Ovrebo C."/>
            <person name="Racz N."/>
            <person name="Riley R."/>
            <person name="Savchenko A."/>
            <person name="Shiryaev A."/>
            <person name="Soop K."/>
            <person name="Spirin V."/>
            <person name="Szebenyi C."/>
            <person name="Tomsovsky M."/>
            <person name="Tulloss R.E."/>
            <person name="Uehling J."/>
            <person name="Grigoriev I.V."/>
            <person name="Vagvolgyi C."/>
            <person name="Papp T."/>
            <person name="Martin F.M."/>
            <person name="Miettinen O."/>
            <person name="Hibbett D.S."/>
            <person name="Nagy L.G."/>
        </authorList>
    </citation>
    <scope>NUCLEOTIDE SEQUENCE [LARGE SCALE GENOMIC DNA]</scope>
    <source>
        <strain evidence="2 3">OMC1185</strain>
    </source>
</reference>
<sequence>MQLREKDLQNELKDKEALEARTEGMRKEMAEEAFTGHGQQDLRGSSANIASGRGISGSPK</sequence>
<keyword evidence="3" id="KW-1185">Reference proteome</keyword>
<name>A0A5C3N5U1_9AGAM</name>
<dbReference type="Proteomes" id="UP000305948">
    <property type="component" value="Unassembled WGS sequence"/>
</dbReference>
<feature type="region of interest" description="Disordered" evidence="1">
    <location>
        <begin position="1"/>
        <end position="60"/>
    </location>
</feature>
<dbReference type="EMBL" id="ML213509">
    <property type="protein sequence ID" value="TFK52415.1"/>
    <property type="molecule type" value="Genomic_DNA"/>
</dbReference>
<feature type="compositionally biased region" description="Basic and acidic residues" evidence="1">
    <location>
        <begin position="1"/>
        <end position="30"/>
    </location>
</feature>
<organism evidence="2 3">
    <name type="scientific">Heliocybe sulcata</name>
    <dbReference type="NCBI Taxonomy" id="5364"/>
    <lineage>
        <taxon>Eukaryota</taxon>
        <taxon>Fungi</taxon>
        <taxon>Dikarya</taxon>
        <taxon>Basidiomycota</taxon>
        <taxon>Agaricomycotina</taxon>
        <taxon>Agaricomycetes</taxon>
        <taxon>Gloeophyllales</taxon>
        <taxon>Gloeophyllaceae</taxon>
        <taxon>Heliocybe</taxon>
    </lineage>
</organism>
<proteinExistence type="predicted"/>
<protein>
    <submittedName>
        <fullName evidence="2">Uncharacterized protein</fullName>
    </submittedName>
</protein>